<dbReference type="Proteomes" id="UP000255367">
    <property type="component" value="Unassembled WGS sequence"/>
</dbReference>
<dbReference type="CDD" id="cd06261">
    <property type="entry name" value="TM_PBP2"/>
    <property type="match status" value="1"/>
</dbReference>
<evidence type="ECO:0000256" key="8">
    <source>
        <dbReference type="RuleBase" id="RU363032"/>
    </source>
</evidence>
<keyword evidence="3 8" id="KW-0812">Transmembrane</keyword>
<evidence type="ECO:0000313" key="11">
    <source>
        <dbReference type="Proteomes" id="UP000255367"/>
    </source>
</evidence>
<keyword evidence="5 8" id="KW-0472">Membrane</keyword>
<dbReference type="GO" id="GO:0031460">
    <property type="term" value="P:glycine betaine transport"/>
    <property type="evidence" value="ECO:0007669"/>
    <property type="project" value="TreeGrafter"/>
</dbReference>
<evidence type="ECO:0000313" key="10">
    <source>
        <dbReference type="EMBL" id="SUP44136.1"/>
    </source>
</evidence>
<evidence type="ECO:0000256" key="3">
    <source>
        <dbReference type="ARBA" id="ARBA00022692"/>
    </source>
</evidence>
<dbReference type="RefSeq" id="WP_218564763.1">
    <property type="nucleotide sequence ID" value="NZ_UHIO01000001.1"/>
</dbReference>
<comment type="subcellular location">
    <subcellularLocation>
        <location evidence="8">Cell membrane</location>
        <topology evidence="8">Multi-pass membrane protein</topology>
    </subcellularLocation>
    <subcellularLocation>
        <location evidence="1">Membrane</location>
        <topology evidence="1">Multi-pass membrane protein</topology>
    </subcellularLocation>
</comment>
<dbReference type="GO" id="GO:0043190">
    <property type="term" value="C:ATP-binding cassette (ABC) transporter complex"/>
    <property type="evidence" value="ECO:0007669"/>
    <property type="project" value="InterPro"/>
</dbReference>
<feature type="transmembrane region" description="Helical" evidence="8">
    <location>
        <begin position="21"/>
        <end position="46"/>
    </location>
</feature>
<dbReference type="InterPro" id="IPR007210">
    <property type="entry name" value="ABC_Gly_betaine_transp_sub-bd"/>
</dbReference>
<evidence type="ECO:0000256" key="1">
    <source>
        <dbReference type="ARBA" id="ARBA00004141"/>
    </source>
</evidence>
<gene>
    <name evidence="10" type="primary">opuBC</name>
    <name evidence="10" type="ORF">NCTC12020_01523</name>
</gene>
<dbReference type="AlphaFoldDB" id="A0A380NM52"/>
<keyword evidence="11" id="KW-1185">Reference proteome</keyword>
<name>A0A380NM52_9FIRM</name>
<dbReference type="PANTHER" id="PTHR30177">
    <property type="entry name" value="GLYCINE BETAINE/L-PROLINE TRANSPORT SYSTEM PERMEASE PROTEIN PROW"/>
    <property type="match status" value="1"/>
</dbReference>
<sequence length="524" mass="56811">MGIFSYMFENTDQIMRLLLEHIQLTAIAVGLAIIVGLPLGILISYVKPLNKPIMGATNLIQAVPSMALLGFAIPLLGIGTLPSVIVVFLYSLLPIVKNTYIGISQISSGTIEAARGIGLTRQQILWKVQLPLTLPMLMAGVRISAVTAVGLMTIAAFIGAGGLGFLVFSGISSVNNGMILAGAIPACILALAIDWILSQVESLVTPVSLQPELLKTRATLTARRRRQKWSVGIVVVLLAVMFGNNVYSSFVKDPNTIRIGSKQFTEQLVLGNMLSEMIEKNTDIKVESHLGAGGTQVLFSAMEKGDLDAYIDYTGTAYVDILKHEPVSDANQVYNTTKQELADKYNIALLAAAPFSNTYTLAVDPKIATEYNLHTMSELSQVASSLNAGTTLEFLNRQDGLLGVQKEYGFTFKDAKGIDGATRYVALSSGDVQVVDAFSTDGLLKKYNLTVLEDDKGFFPPYYGVPLVREDTLEAHPELQGVIDRMMATLDTDTMRELNYQVDVEHKSPKEVAHNFLVAKGLVK</sequence>
<feature type="transmembrane region" description="Helical" evidence="8">
    <location>
        <begin position="66"/>
        <end position="93"/>
    </location>
</feature>
<dbReference type="InterPro" id="IPR000515">
    <property type="entry name" value="MetI-like"/>
</dbReference>
<comment type="similarity">
    <text evidence="7">In the N-terminal section; belongs to the binding-protein-dependent transport system permease family.</text>
</comment>
<dbReference type="Pfam" id="PF00528">
    <property type="entry name" value="BPD_transp_1"/>
    <property type="match status" value="1"/>
</dbReference>
<dbReference type="PROSITE" id="PS50928">
    <property type="entry name" value="ABC_TM1"/>
    <property type="match status" value="1"/>
</dbReference>
<feature type="transmembrane region" description="Helical" evidence="8">
    <location>
        <begin position="229"/>
        <end position="247"/>
    </location>
</feature>
<feature type="transmembrane region" description="Helical" evidence="8">
    <location>
        <begin position="177"/>
        <end position="197"/>
    </location>
</feature>
<evidence type="ECO:0000256" key="4">
    <source>
        <dbReference type="ARBA" id="ARBA00022989"/>
    </source>
</evidence>
<feature type="transmembrane region" description="Helical" evidence="8">
    <location>
        <begin position="145"/>
        <end position="171"/>
    </location>
</feature>
<proteinExistence type="inferred from homology"/>
<dbReference type="InterPro" id="IPR051204">
    <property type="entry name" value="ABC_transp_perm/SBD"/>
</dbReference>
<organism evidence="10 11">
    <name type="scientific">Veillonella criceti</name>
    <dbReference type="NCBI Taxonomy" id="103891"/>
    <lineage>
        <taxon>Bacteria</taxon>
        <taxon>Bacillati</taxon>
        <taxon>Bacillota</taxon>
        <taxon>Negativicutes</taxon>
        <taxon>Veillonellales</taxon>
        <taxon>Veillonellaceae</taxon>
        <taxon>Veillonella</taxon>
    </lineage>
</organism>
<comment type="similarity">
    <text evidence="6">In the C-terminal section; belongs to the OsmX family.</text>
</comment>
<evidence type="ECO:0000256" key="5">
    <source>
        <dbReference type="ARBA" id="ARBA00023136"/>
    </source>
</evidence>
<accession>A0A380NM52</accession>
<dbReference type="SUPFAM" id="SSF53850">
    <property type="entry name" value="Periplasmic binding protein-like II"/>
    <property type="match status" value="1"/>
</dbReference>
<evidence type="ECO:0000259" key="9">
    <source>
        <dbReference type="PROSITE" id="PS50928"/>
    </source>
</evidence>
<feature type="domain" description="ABC transmembrane type-1" evidence="9">
    <location>
        <begin position="18"/>
        <end position="197"/>
    </location>
</feature>
<reference evidence="10 11" key="1">
    <citation type="submission" date="2018-06" db="EMBL/GenBank/DDBJ databases">
        <authorList>
            <consortium name="Pathogen Informatics"/>
            <person name="Doyle S."/>
        </authorList>
    </citation>
    <scope>NUCLEOTIDE SEQUENCE [LARGE SCALE GENOMIC DNA]</scope>
    <source>
        <strain evidence="10 11">NCTC12020</strain>
    </source>
</reference>
<dbReference type="Gene3D" id="3.40.190.120">
    <property type="entry name" value="Osmoprotection protein (prox), domain 2"/>
    <property type="match status" value="1"/>
</dbReference>
<dbReference type="Gene3D" id="3.40.190.10">
    <property type="entry name" value="Periplasmic binding protein-like II"/>
    <property type="match status" value="1"/>
</dbReference>
<evidence type="ECO:0000256" key="6">
    <source>
        <dbReference type="ARBA" id="ARBA00035642"/>
    </source>
</evidence>
<keyword evidence="2 8" id="KW-0813">Transport</keyword>
<dbReference type="Gene3D" id="1.10.3720.10">
    <property type="entry name" value="MetI-like"/>
    <property type="match status" value="1"/>
</dbReference>
<dbReference type="Pfam" id="PF04069">
    <property type="entry name" value="OpuAC"/>
    <property type="match status" value="1"/>
</dbReference>
<protein>
    <submittedName>
        <fullName evidence="10">Choline-binding protein</fullName>
    </submittedName>
</protein>
<evidence type="ECO:0000256" key="7">
    <source>
        <dbReference type="ARBA" id="ARBA00035652"/>
    </source>
</evidence>
<dbReference type="GO" id="GO:0022857">
    <property type="term" value="F:transmembrane transporter activity"/>
    <property type="evidence" value="ECO:0007669"/>
    <property type="project" value="InterPro"/>
</dbReference>
<keyword evidence="4 8" id="KW-1133">Transmembrane helix</keyword>
<comment type="similarity">
    <text evidence="8">Belongs to the binding-protein-dependent transport system permease family.</text>
</comment>
<dbReference type="SUPFAM" id="SSF161098">
    <property type="entry name" value="MetI-like"/>
    <property type="match status" value="1"/>
</dbReference>
<dbReference type="InterPro" id="IPR035906">
    <property type="entry name" value="MetI-like_sf"/>
</dbReference>
<dbReference type="FunFam" id="1.10.3720.10:FF:000001">
    <property type="entry name" value="Glycine betaine ABC transporter, permease"/>
    <property type="match status" value="1"/>
</dbReference>
<dbReference type="CDD" id="cd13609">
    <property type="entry name" value="PBP2_Opu_like_1"/>
    <property type="match status" value="1"/>
</dbReference>
<dbReference type="PANTHER" id="PTHR30177:SF4">
    <property type="entry name" value="OSMOPROTECTANT IMPORT PERMEASE PROTEIN OSMW"/>
    <property type="match status" value="1"/>
</dbReference>
<evidence type="ECO:0000256" key="2">
    <source>
        <dbReference type="ARBA" id="ARBA00022448"/>
    </source>
</evidence>
<dbReference type="EMBL" id="UHIO01000001">
    <property type="protein sequence ID" value="SUP44136.1"/>
    <property type="molecule type" value="Genomic_DNA"/>
</dbReference>